<dbReference type="AlphaFoldDB" id="A0A846M172"/>
<name>A0A846M172_9SPHN</name>
<proteinExistence type="predicted"/>
<comment type="caution">
    <text evidence="2">The sequence shown here is derived from an EMBL/GenBank/DDBJ whole genome shotgun (WGS) entry which is preliminary data.</text>
</comment>
<evidence type="ECO:0000313" key="2">
    <source>
        <dbReference type="EMBL" id="NIJ15383.1"/>
    </source>
</evidence>
<evidence type="ECO:0000259" key="1">
    <source>
        <dbReference type="SMART" id="SM00953"/>
    </source>
</evidence>
<dbReference type="Pfam" id="PF08808">
    <property type="entry name" value="RES"/>
    <property type="match status" value="1"/>
</dbReference>
<keyword evidence="3" id="KW-1185">Reference proteome</keyword>
<feature type="domain" description="RES" evidence="1">
    <location>
        <begin position="10"/>
        <end position="147"/>
    </location>
</feature>
<reference evidence="2 3" key="1">
    <citation type="submission" date="2020-03" db="EMBL/GenBank/DDBJ databases">
        <title>Genomic Encyclopedia of Type Strains, Phase IV (KMG-IV): sequencing the most valuable type-strain genomes for metagenomic binning, comparative biology and taxonomic classification.</title>
        <authorList>
            <person name="Goeker M."/>
        </authorList>
    </citation>
    <scope>NUCLEOTIDE SEQUENCE [LARGE SCALE GENOMIC DNA]</scope>
    <source>
        <strain evidence="2 3">DSM 21299</strain>
    </source>
</reference>
<sequence length="158" mass="17046">MIGIRHQFSPTSGEGARLYGGRWNPKGVPAIYLAADAVTAVAEYYQGLPKPGTLVPYYLDAAAIADLTTSTAESCDTRVEDALEANWKAMAFLDRETPPSWVLTDELIAAGAQGALVPSVQNPGGWNLVLWHWHEKDKQGEGAVLTVLDPDDTLKAPR</sequence>
<evidence type="ECO:0000313" key="3">
    <source>
        <dbReference type="Proteomes" id="UP000576821"/>
    </source>
</evidence>
<gene>
    <name evidence="2" type="ORF">FHS54_000332</name>
</gene>
<dbReference type="EMBL" id="JAASQR010000001">
    <property type="protein sequence ID" value="NIJ15383.1"/>
    <property type="molecule type" value="Genomic_DNA"/>
</dbReference>
<organism evidence="2 3">
    <name type="scientific">Sphingobium vermicomposti</name>
    <dbReference type="NCBI Taxonomy" id="529005"/>
    <lineage>
        <taxon>Bacteria</taxon>
        <taxon>Pseudomonadati</taxon>
        <taxon>Pseudomonadota</taxon>
        <taxon>Alphaproteobacteria</taxon>
        <taxon>Sphingomonadales</taxon>
        <taxon>Sphingomonadaceae</taxon>
        <taxon>Sphingobium</taxon>
    </lineage>
</organism>
<accession>A0A846M172</accession>
<dbReference type="InterPro" id="IPR014914">
    <property type="entry name" value="RES_dom"/>
</dbReference>
<dbReference type="SMART" id="SM00953">
    <property type="entry name" value="RES"/>
    <property type="match status" value="1"/>
</dbReference>
<protein>
    <submittedName>
        <fullName evidence="2">RES domain-containing protein</fullName>
    </submittedName>
</protein>
<dbReference type="Proteomes" id="UP000576821">
    <property type="component" value="Unassembled WGS sequence"/>
</dbReference>